<evidence type="ECO:0000313" key="10">
    <source>
        <dbReference type="EMBL" id="MDO7253702.1"/>
    </source>
</evidence>
<dbReference type="Pfam" id="PF02811">
    <property type="entry name" value="PHP"/>
    <property type="match status" value="1"/>
</dbReference>
<organism evidence="11 12">
    <name type="scientific">Helicobacter cappadocius</name>
    <dbReference type="NCBI Taxonomy" id="3063998"/>
    <lineage>
        <taxon>Bacteria</taxon>
        <taxon>Pseudomonadati</taxon>
        <taxon>Campylobacterota</taxon>
        <taxon>Epsilonproteobacteria</taxon>
        <taxon>Campylobacterales</taxon>
        <taxon>Helicobacteraceae</taxon>
        <taxon>Helicobacter</taxon>
    </lineage>
</organism>
<evidence type="ECO:0000256" key="8">
    <source>
        <dbReference type="RuleBase" id="RU366003"/>
    </source>
</evidence>
<reference evidence="10" key="2">
    <citation type="submission" date="2023-07" db="EMBL/GenBank/DDBJ databases">
        <authorList>
            <person name="Aydin F."/>
            <person name="Tarhane S."/>
            <person name="Saticioglu I.B."/>
            <person name="Karakaya E."/>
            <person name="Abay S."/>
            <person name="Guran O."/>
            <person name="Bozkurt E."/>
            <person name="Uzum N."/>
            <person name="Olgun K."/>
            <person name="Jablonski D."/>
        </authorList>
    </citation>
    <scope>NUCLEOTIDE SEQUENCE</scope>
    <source>
        <strain evidence="10">Faydin-H75</strain>
    </source>
</reference>
<keyword evidence="13" id="KW-1185">Reference proteome</keyword>
<evidence type="ECO:0000256" key="6">
    <source>
        <dbReference type="ARBA" id="ARBA00023102"/>
    </source>
</evidence>
<keyword evidence="4 8" id="KW-0028">Amino-acid biosynthesis</keyword>
<dbReference type="AlphaFoldDB" id="A0AA90PLI3"/>
<evidence type="ECO:0000313" key="13">
    <source>
        <dbReference type="Proteomes" id="UP001240777"/>
    </source>
</evidence>
<dbReference type="NCBIfam" id="NF005596">
    <property type="entry name" value="PRK07328.1"/>
    <property type="match status" value="1"/>
</dbReference>
<dbReference type="Proteomes" id="UP001177258">
    <property type="component" value="Unassembled WGS sequence"/>
</dbReference>
<gene>
    <name evidence="10" type="ORF">Q5I04_07240</name>
    <name evidence="11" type="ORF">Q5I06_07475</name>
</gene>
<evidence type="ECO:0000313" key="11">
    <source>
        <dbReference type="EMBL" id="MDP2539610.1"/>
    </source>
</evidence>
<comment type="similarity">
    <text evidence="2 8">Belongs to the PHP hydrolase family. HisK subfamily.</text>
</comment>
<dbReference type="InterPro" id="IPR010140">
    <property type="entry name" value="Histidinol_P_phosphatase_HisJ"/>
</dbReference>
<feature type="domain" description="PHP" evidence="9">
    <location>
        <begin position="4"/>
        <end position="192"/>
    </location>
</feature>
<reference evidence="10 12" key="3">
    <citation type="journal article" date="2024" name="Syst. Appl. Microbiol.">
        <title>Helicobacter cappadocius sp. nov., from lizards: The first psychrotrophic Helicobacter species.</title>
        <authorList>
            <person name="Aydin F."/>
            <person name="Tarhane S."/>
            <person name="Karakaya E."/>
            <person name="Abay S."/>
            <person name="Kayman T."/>
            <person name="Guran O."/>
            <person name="Bozkurt E."/>
            <person name="Uzum N."/>
            <person name="Avci A."/>
            <person name="Olgun K."/>
            <person name="Jablonski D."/>
            <person name="Guran C."/>
            <person name="Burcin Saticioglu I."/>
        </authorList>
    </citation>
    <scope>NUCLEOTIDE SEQUENCE [LARGE SCALE GENOMIC DNA]</scope>
    <source>
        <strain evidence="10">Faydin-H75</strain>
        <strain evidence="12">faydin-H76</strain>
    </source>
</reference>
<dbReference type="Proteomes" id="UP001240777">
    <property type="component" value="Unassembled WGS sequence"/>
</dbReference>
<evidence type="ECO:0000256" key="1">
    <source>
        <dbReference type="ARBA" id="ARBA00004970"/>
    </source>
</evidence>
<evidence type="ECO:0000256" key="4">
    <source>
        <dbReference type="ARBA" id="ARBA00022605"/>
    </source>
</evidence>
<evidence type="ECO:0000256" key="2">
    <source>
        <dbReference type="ARBA" id="ARBA00009152"/>
    </source>
</evidence>
<dbReference type="EMBL" id="JAUPEV010000012">
    <property type="protein sequence ID" value="MDO7253702.1"/>
    <property type="molecule type" value="Genomic_DNA"/>
</dbReference>
<dbReference type="Gene3D" id="3.20.20.140">
    <property type="entry name" value="Metal-dependent hydrolases"/>
    <property type="match status" value="1"/>
</dbReference>
<evidence type="ECO:0000256" key="3">
    <source>
        <dbReference type="ARBA" id="ARBA00013085"/>
    </source>
</evidence>
<protein>
    <recommendedName>
        <fullName evidence="3 8">Histidinol-phosphatase</fullName>
        <shortName evidence="8">HolPase</shortName>
        <ecNumber evidence="3 8">3.1.3.15</ecNumber>
    </recommendedName>
</protein>
<evidence type="ECO:0000259" key="9">
    <source>
        <dbReference type="Pfam" id="PF02811"/>
    </source>
</evidence>
<dbReference type="GO" id="GO:0004401">
    <property type="term" value="F:histidinol-phosphatase activity"/>
    <property type="evidence" value="ECO:0007669"/>
    <property type="project" value="UniProtKB-UniRule"/>
</dbReference>
<evidence type="ECO:0000256" key="7">
    <source>
        <dbReference type="ARBA" id="ARBA00049158"/>
    </source>
</evidence>
<dbReference type="InterPro" id="IPR004013">
    <property type="entry name" value="PHP_dom"/>
</dbReference>
<dbReference type="PANTHER" id="PTHR21039:SF0">
    <property type="entry name" value="HISTIDINOL-PHOSPHATASE"/>
    <property type="match status" value="1"/>
</dbReference>
<dbReference type="CDD" id="cd12110">
    <property type="entry name" value="PHP_HisPPase_Hisj_like"/>
    <property type="match status" value="1"/>
</dbReference>
<reference evidence="11 13" key="1">
    <citation type="submission" date="2023-07" db="EMBL/GenBank/DDBJ databases">
        <title>Unpublished Manusciprt.</title>
        <authorList>
            <person name="Aydin F."/>
            <person name="Tarhane S."/>
            <person name="Saticioglu I.B."/>
            <person name="Karakaya E."/>
            <person name="Abay S."/>
            <person name="Guran O."/>
            <person name="Bozkurt E."/>
            <person name="Uzum N."/>
            <person name="Olgun K."/>
            <person name="Jablonski D."/>
        </authorList>
    </citation>
    <scope>NUCLEOTIDE SEQUENCE</scope>
    <source>
        <strain evidence="13">faydin-H75</strain>
        <strain evidence="11">Faydin-H76</strain>
    </source>
</reference>
<dbReference type="GO" id="GO:0005737">
    <property type="term" value="C:cytoplasm"/>
    <property type="evidence" value="ECO:0007669"/>
    <property type="project" value="TreeGrafter"/>
</dbReference>
<keyword evidence="5 8" id="KW-0378">Hydrolase</keyword>
<dbReference type="Pfam" id="PF13263">
    <property type="entry name" value="PHP_C"/>
    <property type="match status" value="1"/>
</dbReference>
<dbReference type="InterPro" id="IPR016195">
    <property type="entry name" value="Pol/histidinol_Pase-like"/>
</dbReference>
<dbReference type="RefSeq" id="WP_305517542.1">
    <property type="nucleotide sequence ID" value="NZ_JAUPEV010000012.1"/>
</dbReference>
<dbReference type="EC" id="3.1.3.15" evidence="3 8"/>
<name>A0AA90PLI3_9HELI</name>
<dbReference type="SUPFAM" id="SSF89550">
    <property type="entry name" value="PHP domain-like"/>
    <property type="match status" value="1"/>
</dbReference>
<evidence type="ECO:0000256" key="5">
    <source>
        <dbReference type="ARBA" id="ARBA00022801"/>
    </source>
</evidence>
<keyword evidence="6 8" id="KW-0368">Histidine biosynthesis</keyword>
<dbReference type="PANTHER" id="PTHR21039">
    <property type="entry name" value="HISTIDINOL PHOSPHATASE-RELATED"/>
    <property type="match status" value="1"/>
</dbReference>
<comment type="catalytic activity">
    <reaction evidence="7 8">
        <text>L-histidinol phosphate + H2O = L-histidinol + phosphate</text>
        <dbReference type="Rhea" id="RHEA:14465"/>
        <dbReference type="ChEBI" id="CHEBI:15377"/>
        <dbReference type="ChEBI" id="CHEBI:43474"/>
        <dbReference type="ChEBI" id="CHEBI:57699"/>
        <dbReference type="ChEBI" id="CHEBI:57980"/>
        <dbReference type="EC" id="3.1.3.15"/>
    </reaction>
</comment>
<accession>A0AA90PLI3</accession>
<comment type="caution">
    <text evidence="11">The sequence shown here is derived from an EMBL/GenBank/DDBJ whole genome shotgun (WGS) entry which is preliminary data.</text>
</comment>
<dbReference type="GO" id="GO:0000105">
    <property type="term" value="P:L-histidine biosynthetic process"/>
    <property type="evidence" value="ECO:0007669"/>
    <property type="project" value="UniProtKB-UniRule"/>
</dbReference>
<dbReference type="NCBIfam" id="TIGR01856">
    <property type="entry name" value="hisJ_fam"/>
    <property type="match status" value="1"/>
</dbReference>
<dbReference type="EMBL" id="JAUYZK010000012">
    <property type="protein sequence ID" value="MDP2539610.1"/>
    <property type="molecule type" value="Genomic_DNA"/>
</dbReference>
<evidence type="ECO:0000313" key="12">
    <source>
        <dbReference type="Proteomes" id="UP001177258"/>
    </source>
</evidence>
<proteinExistence type="inferred from homology"/>
<sequence>MRVDIHNHTILCNHAHGSVDEYIKRAIELGIDIYGFSCHSPMKFDPKYRMRLEELDIYYKMIKNAQKTYGNKIQILCGLEVDFIDNRQDLIEQKILDYPFDYLVGSIHFLDEWGFDNPEFIGEYVKKDMEECWRKYLQAITHMAQTKLFQIVGHFDLLKIFGHTPNIKSYNLIKKALQTIKDTQMVLEINSAGLRKPVKEQYPSVNILEIAKTLEIPITFGSDAHSVDQVGYGYKECLEIVKNIGYKKATYFINKIPHEIEI</sequence>
<comment type="pathway">
    <text evidence="1 8">Amino-acid biosynthesis; L-histidine biosynthesis; L-histidine from 5-phospho-alpha-D-ribose 1-diphosphate: step 8/9.</text>
</comment>